<evidence type="ECO:0000313" key="2">
    <source>
        <dbReference type="Proteomes" id="UP000027161"/>
    </source>
</evidence>
<gene>
    <name evidence="1" type="ORF">REISMN_06155</name>
</gene>
<protein>
    <submittedName>
        <fullName evidence="1">Uncharacterized protein</fullName>
    </submittedName>
</protein>
<dbReference type="AlphaFoldDB" id="A0A8E1BZR2"/>
<proteinExistence type="predicted"/>
<accession>A0A8E1BZR2</accession>
<dbReference type="RefSeq" id="WP_008580754.1">
    <property type="nucleotide sequence ID" value="NZ_CP113531.1"/>
</dbReference>
<evidence type="ECO:0000313" key="1">
    <source>
        <dbReference type="EMBL" id="KDO02618.1"/>
    </source>
</evidence>
<reference evidence="1 2" key="1">
    <citation type="submission" date="2014-02" db="EMBL/GenBank/DDBJ databases">
        <title>Draft genome sequence of Rickettsia buchneri sp. nov. ISO7T.</title>
        <authorList>
            <person name="Felsheim R.F."/>
            <person name="Kurtti T.J."/>
            <person name="Munderloh U.G."/>
        </authorList>
    </citation>
    <scope>NUCLEOTIDE SEQUENCE [LARGE SCALE GENOMIC DNA]</scope>
    <source>
        <strain evidence="1 2">ISO7</strain>
    </source>
</reference>
<keyword evidence="2" id="KW-1185">Reference proteome</keyword>
<dbReference type="Proteomes" id="UP000027161">
    <property type="component" value="Unassembled WGS sequence"/>
</dbReference>
<organism evidence="1 2">
    <name type="scientific">Rickettsia tamurae subsp. buchneri</name>
    <dbReference type="NCBI Taxonomy" id="1462938"/>
    <lineage>
        <taxon>Bacteria</taxon>
        <taxon>Pseudomonadati</taxon>
        <taxon>Pseudomonadota</taxon>
        <taxon>Alphaproteobacteria</taxon>
        <taxon>Rickettsiales</taxon>
        <taxon>Rickettsiaceae</taxon>
        <taxon>Rickettsieae</taxon>
        <taxon>Rickettsia</taxon>
        <taxon>spotted fever group</taxon>
    </lineage>
</organism>
<name>A0A8E1BZR2_9RICK</name>
<dbReference type="EMBL" id="JFKF01000125">
    <property type="protein sequence ID" value="KDO02618.1"/>
    <property type="molecule type" value="Genomic_DNA"/>
</dbReference>
<sequence length="97" mass="11342">MTKKPSPLNLKKVEEVKKQEALIQEADILEFFTENYEKYGNDFHTQDSLTLPRSDDDIEGDISRKETSLKELKVLITKNNQDELKHFYLIKIISISL</sequence>
<comment type="caution">
    <text evidence="1">The sequence shown here is derived from an EMBL/GenBank/DDBJ whole genome shotgun (WGS) entry which is preliminary data.</text>
</comment>